<dbReference type="Proteomes" id="UP000622475">
    <property type="component" value="Unassembled WGS sequence"/>
</dbReference>
<dbReference type="EMBL" id="JADFFL010000002">
    <property type="protein sequence ID" value="MBE9661639.1"/>
    <property type="molecule type" value="Genomic_DNA"/>
</dbReference>
<dbReference type="SUPFAM" id="SSF53474">
    <property type="entry name" value="alpha/beta-Hydrolases"/>
    <property type="match status" value="1"/>
</dbReference>
<dbReference type="PANTHER" id="PTHR46331">
    <property type="entry name" value="VALACYCLOVIR HYDROLASE"/>
    <property type="match status" value="1"/>
</dbReference>
<dbReference type="InterPro" id="IPR029058">
    <property type="entry name" value="AB_hydrolase_fold"/>
</dbReference>
<accession>A0A929PVZ7</accession>
<dbReference type="PANTHER" id="PTHR46331:SF2">
    <property type="entry name" value="VALACYCLOVIR HYDROLASE"/>
    <property type="match status" value="1"/>
</dbReference>
<dbReference type="AlphaFoldDB" id="A0A929PVZ7"/>
<gene>
    <name evidence="2" type="ORF">IRJ16_07060</name>
</gene>
<dbReference type="PROSITE" id="PS51257">
    <property type="entry name" value="PROKAR_LIPOPROTEIN"/>
    <property type="match status" value="1"/>
</dbReference>
<keyword evidence="3" id="KW-1185">Reference proteome</keyword>
<dbReference type="InterPro" id="IPR000073">
    <property type="entry name" value="AB_hydrolase_1"/>
</dbReference>
<dbReference type="RefSeq" id="WP_194110820.1">
    <property type="nucleotide sequence ID" value="NZ_JADFFL010000002.1"/>
</dbReference>
<reference evidence="2" key="1">
    <citation type="submission" date="2020-10" db="EMBL/GenBank/DDBJ databases">
        <title>Mucilaginibacter mali sp. nov., isolated from rhizosphere soil of apple orchard.</title>
        <authorList>
            <person name="Lee J.-S."/>
            <person name="Kim H.S."/>
            <person name="Kim J.-S."/>
        </authorList>
    </citation>
    <scope>NUCLEOTIDE SEQUENCE</scope>
    <source>
        <strain evidence="2">KCTC 22746</strain>
    </source>
</reference>
<name>A0A929PVZ7_9SPHI</name>
<proteinExistence type="predicted"/>
<dbReference type="PRINTS" id="PR00111">
    <property type="entry name" value="ABHYDROLASE"/>
</dbReference>
<evidence type="ECO:0000313" key="3">
    <source>
        <dbReference type="Proteomes" id="UP000622475"/>
    </source>
</evidence>
<feature type="domain" description="AB hydrolase-1" evidence="1">
    <location>
        <begin position="52"/>
        <end position="165"/>
    </location>
</feature>
<dbReference type="Gene3D" id="3.40.50.1820">
    <property type="entry name" value="alpha/beta hydrolase"/>
    <property type="match status" value="1"/>
</dbReference>
<organism evidence="2 3">
    <name type="scientific">Mucilaginibacter myungsuensis</name>
    <dbReference type="NCBI Taxonomy" id="649104"/>
    <lineage>
        <taxon>Bacteria</taxon>
        <taxon>Pseudomonadati</taxon>
        <taxon>Bacteroidota</taxon>
        <taxon>Sphingobacteriia</taxon>
        <taxon>Sphingobacteriales</taxon>
        <taxon>Sphingobacteriaceae</taxon>
        <taxon>Mucilaginibacter</taxon>
    </lineage>
</organism>
<protein>
    <submittedName>
        <fullName evidence="2">Alpha/beta hydrolase</fullName>
    </submittedName>
</protein>
<dbReference type="Pfam" id="PF00561">
    <property type="entry name" value="Abhydrolase_1"/>
    <property type="match status" value="1"/>
</dbReference>
<evidence type="ECO:0000313" key="2">
    <source>
        <dbReference type="EMBL" id="MBE9661639.1"/>
    </source>
</evidence>
<sequence>MKNAITLTLLFLIVVATGCRDHTPYGNNKSAGRYYNVRGFDMYVETYGEGEPLLLIHGNNGNGSSFTGNIPYFTKKYKVIVPDSRSQGHSINDLDSISFEMMADDFAALLDSMHTGPAYVIGWSDGGINALELAIRHPDKVKKLVSTGANLWPGPTAFEKQTWLDMVSEYPEIQKKPAYTYAEQRDKKMFLLDYQQPHIDPKELSKIKCPALIMAGEHDVIRQQHTELIYKHIPKANLWIMKGAGHGTLYENKRWFNHNVAAFFDKPYDATNTFGSFMSKFWE</sequence>
<dbReference type="GO" id="GO:0017171">
    <property type="term" value="F:serine hydrolase activity"/>
    <property type="evidence" value="ECO:0007669"/>
    <property type="project" value="TreeGrafter"/>
</dbReference>
<evidence type="ECO:0000259" key="1">
    <source>
        <dbReference type="Pfam" id="PF00561"/>
    </source>
</evidence>
<keyword evidence="2" id="KW-0378">Hydrolase</keyword>
<comment type="caution">
    <text evidence="2">The sequence shown here is derived from an EMBL/GenBank/DDBJ whole genome shotgun (WGS) entry which is preliminary data.</text>
</comment>